<accession>A0ABW0A4G1</accession>
<keyword evidence="3" id="KW-1185">Reference proteome</keyword>
<gene>
    <name evidence="2" type="ORF">ACFPP6_19750</name>
</gene>
<dbReference type="EMBL" id="JBHSKJ010000010">
    <property type="protein sequence ID" value="MFC5146912.1"/>
    <property type="molecule type" value="Genomic_DNA"/>
</dbReference>
<evidence type="ECO:0000313" key="2">
    <source>
        <dbReference type="EMBL" id="MFC5146912.1"/>
    </source>
</evidence>
<protein>
    <recommendedName>
        <fullName evidence="4">Lipoprotein</fullName>
    </recommendedName>
</protein>
<feature type="compositionally biased region" description="Low complexity" evidence="1">
    <location>
        <begin position="78"/>
        <end position="90"/>
    </location>
</feature>
<dbReference type="Proteomes" id="UP001596222">
    <property type="component" value="Unassembled WGS sequence"/>
</dbReference>
<evidence type="ECO:0008006" key="4">
    <source>
        <dbReference type="Google" id="ProtNLM"/>
    </source>
</evidence>
<evidence type="ECO:0000313" key="3">
    <source>
        <dbReference type="Proteomes" id="UP001596222"/>
    </source>
</evidence>
<proteinExistence type="predicted"/>
<dbReference type="RefSeq" id="WP_382043927.1">
    <property type="nucleotide sequence ID" value="NZ_JBHSKJ010000010.1"/>
</dbReference>
<name>A0ABW0A4G1_9ACTN</name>
<feature type="compositionally biased region" description="Low complexity" evidence="1">
    <location>
        <begin position="99"/>
        <end position="116"/>
    </location>
</feature>
<reference evidence="3" key="1">
    <citation type="journal article" date="2019" name="Int. J. Syst. Evol. Microbiol.">
        <title>The Global Catalogue of Microorganisms (GCM) 10K type strain sequencing project: providing services to taxonomists for standard genome sequencing and annotation.</title>
        <authorList>
            <consortium name="The Broad Institute Genomics Platform"/>
            <consortium name="The Broad Institute Genome Sequencing Center for Infectious Disease"/>
            <person name="Wu L."/>
            <person name="Ma J."/>
        </authorList>
    </citation>
    <scope>NUCLEOTIDE SEQUENCE [LARGE SCALE GENOMIC DNA]</scope>
    <source>
        <strain evidence="3">CGMCC 4.1641</strain>
    </source>
</reference>
<evidence type="ECO:0000256" key="1">
    <source>
        <dbReference type="SAM" id="MobiDB-lite"/>
    </source>
</evidence>
<organism evidence="2 3">
    <name type="scientific">Streptomyces aureoversilis</name>
    <dbReference type="NCBI Taxonomy" id="67277"/>
    <lineage>
        <taxon>Bacteria</taxon>
        <taxon>Bacillati</taxon>
        <taxon>Actinomycetota</taxon>
        <taxon>Actinomycetes</taxon>
        <taxon>Kitasatosporales</taxon>
        <taxon>Streptomycetaceae</taxon>
        <taxon>Streptomyces</taxon>
    </lineage>
</organism>
<feature type="region of interest" description="Disordered" evidence="1">
    <location>
        <begin position="39"/>
        <end position="128"/>
    </location>
</feature>
<sequence>MSSFRTSPASPESPSSSALRRRWVAACGIALAGVLTLAGCTGGDEDTSPGKKPSPAVSASVSATPSPSPSPSTPPSDAPTTAPSRSAAPSPVLPKPPRRTATPPAAEQTGAAGSAARTPAPGNAGTTCEIRSNAGNCYKAGQFCRSSDAGARTHDAQGRVIICGSDSGKPRWHY</sequence>
<feature type="compositionally biased region" description="Low complexity" evidence="1">
    <location>
        <begin position="53"/>
        <end position="65"/>
    </location>
</feature>
<feature type="compositionally biased region" description="Pro residues" evidence="1">
    <location>
        <begin position="66"/>
        <end position="77"/>
    </location>
</feature>
<comment type="caution">
    <text evidence="2">The sequence shown here is derived from an EMBL/GenBank/DDBJ whole genome shotgun (WGS) entry which is preliminary data.</text>
</comment>